<dbReference type="Proteomes" id="UP000600026">
    <property type="component" value="Unassembled WGS sequence"/>
</dbReference>
<dbReference type="RefSeq" id="WP_031141783.1">
    <property type="nucleotide sequence ID" value="NZ_BNEE01000004.1"/>
</dbReference>
<evidence type="ECO:0000256" key="1">
    <source>
        <dbReference type="SAM" id="MobiDB-lite"/>
    </source>
</evidence>
<feature type="region of interest" description="Disordered" evidence="1">
    <location>
        <begin position="109"/>
        <end position="135"/>
    </location>
</feature>
<evidence type="ECO:0008006" key="4">
    <source>
        <dbReference type="Google" id="ProtNLM"/>
    </source>
</evidence>
<comment type="caution">
    <text evidence="2">The sequence shown here is derived from an EMBL/GenBank/DDBJ whole genome shotgun (WGS) entry which is preliminary data.</text>
</comment>
<evidence type="ECO:0000313" key="2">
    <source>
        <dbReference type="EMBL" id="GHI83897.1"/>
    </source>
</evidence>
<sequence length="259" mass="26798">MSDDEGGGSLYVLTAVLLTPAQFPGVLGDDFPAACSQLGVEPSGEGYGLVLGQDEEGARWTVVVDDVSLVATAIASWDCGMDYDLSPDERTIVVSLAGWPLDLSVAAQGIPEPHDPEQGADGTGRVPLAPPSAEAWGPVQRRMGADQIAREWADWHERVAADGGAAAAAHPGLARALDEALEYTRTPPPPGRVRSSFAGGGARTLRADGPGWSLVARTDGNAFVLLDEEPSEVLPVPHDGEPGLAQLLAALDGVAVRPA</sequence>
<gene>
    <name evidence="2" type="ORF">Sxan_12610</name>
</gene>
<protein>
    <recommendedName>
        <fullName evidence="4">Integral membrane protein</fullName>
    </recommendedName>
</protein>
<dbReference type="AlphaFoldDB" id="A0A919LDW3"/>
<organism evidence="2 3">
    <name type="scientific">Streptomyces xanthophaeus</name>
    <dbReference type="NCBI Taxonomy" id="67385"/>
    <lineage>
        <taxon>Bacteria</taxon>
        <taxon>Bacillati</taxon>
        <taxon>Actinomycetota</taxon>
        <taxon>Actinomycetes</taxon>
        <taxon>Kitasatosporales</taxon>
        <taxon>Streptomycetaceae</taxon>
        <taxon>Streptomyces</taxon>
    </lineage>
</organism>
<reference evidence="2" key="1">
    <citation type="submission" date="2020-09" db="EMBL/GenBank/DDBJ databases">
        <title>Whole genome shotgun sequence of Streptomyces xanthophaeus NBRC 12829.</title>
        <authorList>
            <person name="Komaki H."/>
            <person name="Tamura T."/>
        </authorList>
    </citation>
    <scope>NUCLEOTIDE SEQUENCE</scope>
    <source>
        <strain evidence="2">NBRC 12829</strain>
    </source>
</reference>
<accession>A0A919LDW3</accession>
<dbReference type="EMBL" id="BNEE01000004">
    <property type="protein sequence ID" value="GHI83897.1"/>
    <property type="molecule type" value="Genomic_DNA"/>
</dbReference>
<name>A0A919LDW3_9ACTN</name>
<keyword evidence="3" id="KW-1185">Reference proteome</keyword>
<dbReference type="OrthoDB" id="4311302at2"/>
<evidence type="ECO:0000313" key="3">
    <source>
        <dbReference type="Proteomes" id="UP000600026"/>
    </source>
</evidence>
<proteinExistence type="predicted"/>